<dbReference type="SUPFAM" id="SSF55447">
    <property type="entry name" value="CO dehydrogenase flavoprotein C-terminal domain-like"/>
    <property type="match status" value="1"/>
</dbReference>
<name>A0A5C4VIP3_9ACTN</name>
<dbReference type="SMART" id="SM01092">
    <property type="entry name" value="CO_deh_flav_C"/>
    <property type="match status" value="1"/>
</dbReference>
<protein>
    <submittedName>
        <fullName evidence="4">Xanthine dehydrogenase family protein subunit M</fullName>
    </submittedName>
</protein>
<dbReference type="GO" id="GO:0016491">
    <property type="term" value="F:oxidoreductase activity"/>
    <property type="evidence" value="ECO:0007669"/>
    <property type="project" value="UniProtKB-KW"/>
</dbReference>
<dbReference type="Pfam" id="PF00941">
    <property type="entry name" value="FAD_binding_5"/>
    <property type="match status" value="1"/>
</dbReference>
<evidence type="ECO:0000256" key="1">
    <source>
        <dbReference type="ARBA" id="ARBA00022630"/>
    </source>
</evidence>
<keyword evidence="1" id="KW-0285">Flavoprotein</keyword>
<dbReference type="InterPro" id="IPR016166">
    <property type="entry name" value="FAD-bd_PCMH"/>
</dbReference>
<keyword evidence="2" id="KW-0274">FAD</keyword>
<dbReference type="InterPro" id="IPR016167">
    <property type="entry name" value="FAD-bd_PCMH_sub1"/>
</dbReference>
<proteinExistence type="predicted"/>
<evidence type="ECO:0000313" key="5">
    <source>
        <dbReference type="Proteomes" id="UP000312512"/>
    </source>
</evidence>
<dbReference type="EMBL" id="VDLX02000021">
    <property type="protein sequence ID" value="KAB8189133.1"/>
    <property type="molecule type" value="Genomic_DNA"/>
</dbReference>
<dbReference type="InterPro" id="IPR002346">
    <property type="entry name" value="Mopterin_DH_FAD-bd"/>
</dbReference>
<evidence type="ECO:0000256" key="3">
    <source>
        <dbReference type="ARBA" id="ARBA00023002"/>
    </source>
</evidence>
<dbReference type="Proteomes" id="UP000312512">
    <property type="component" value="Unassembled WGS sequence"/>
</dbReference>
<dbReference type="PROSITE" id="PS51387">
    <property type="entry name" value="FAD_PCMH"/>
    <property type="match status" value="1"/>
</dbReference>
<dbReference type="Gene3D" id="3.30.390.50">
    <property type="entry name" value="CO dehydrogenase flavoprotein, C-terminal domain"/>
    <property type="match status" value="1"/>
</dbReference>
<dbReference type="InterPro" id="IPR016169">
    <property type="entry name" value="FAD-bd_PCMH_sub2"/>
</dbReference>
<dbReference type="InterPro" id="IPR051312">
    <property type="entry name" value="Diverse_Substr_Oxidored"/>
</dbReference>
<dbReference type="InterPro" id="IPR036318">
    <property type="entry name" value="FAD-bd_PCMH-like_sf"/>
</dbReference>
<dbReference type="AlphaFoldDB" id="A0A5C4VIP3"/>
<dbReference type="OrthoDB" id="9793944at2"/>
<dbReference type="PANTHER" id="PTHR42659">
    <property type="entry name" value="XANTHINE DEHYDROGENASE SUBUNIT C-RELATED"/>
    <property type="match status" value="1"/>
</dbReference>
<keyword evidence="3" id="KW-0560">Oxidoreductase</keyword>
<dbReference type="SUPFAM" id="SSF56176">
    <property type="entry name" value="FAD-binding/transporter-associated domain-like"/>
    <property type="match status" value="1"/>
</dbReference>
<reference evidence="4 5" key="1">
    <citation type="submission" date="2019-10" db="EMBL/GenBank/DDBJ databases">
        <title>Nonomuraea sp. nov., isolated from Phyllanthus amarus.</title>
        <authorList>
            <person name="Klykleung N."/>
            <person name="Tanasupawat S."/>
        </authorList>
    </citation>
    <scope>NUCLEOTIDE SEQUENCE [LARGE SCALE GENOMIC DNA]</scope>
    <source>
        <strain evidence="4 5">PA1-10</strain>
    </source>
</reference>
<dbReference type="RefSeq" id="WP_139635731.1">
    <property type="nucleotide sequence ID" value="NZ_VDLX02000021.1"/>
</dbReference>
<dbReference type="InterPro" id="IPR036683">
    <property type="entry name" value="CO_DH_flav_C_dom_sf"/>
</dbReference>
<comment type="caution">
    <text evidence="4">The sequence shown here is derived from an EMBL/GenBank/DDBJ whole genome shotgun (WGS) entry which is preliminary data.</text>
</comment>
<keyword evidence="5" id="KW-1185">Reference proteome</keyword>
<gene>
    <name evidence="4" type="ORF">FH608_040500</name>
</gene>
<sequence length="287" mass="30036">MKPPPFAYRRASSLEEALRLAAEAGEDAKFIAGGQSLMPLLALRLSRPSHLVDINRLQELGGVHQENGALRVGALVRHATLERSPDLDGPWQALREAAALIGHYPIRLRGTFGGSLAHADPAAELPVVSTALQATFIARSASGEREIPVSEFFAGPLMTVLEPGELVVEARFPAPSPGTRSVFEEFSPRAGDFAFAAAAVVLAADDGGRVRNAHIALGGVAAIPVRAHEAEAALEGEVLTGSAAQEAARLAAAGCDPSGDAHASGAYRKELVATLVGRALSRLREER</sequence>
<evidence type="ECO:0000313" key="4">
    <source>
        <dbReference type="EMBL" id="KAB8189133.1"/>
    </source>
</evidence>
<dbReference type="InterPro" id="IPR005107">
    <property type="entry name" value="CO_DH_flav_C"/>
</dbReference>
<accession>A0A5C4VIP3</accession>
<dbReference type="Gene3D" id="3.30.465.10">
    <property type="match status" value="1"/>
</dbReference>
<evidence type="ECO:0000256" key="2">
    <source>
        <dbReference type="ARBA" id="ARBA00022827"/>
    </source>
</evidence>
<organism evidence="4 5">
    <name type="scientific">Nonomuraea phyllanthi</name>
    <dbReference type="NCBI Taxonomy" id="2219224"/>
    <lineage>
        <taxon>Bacteria</taxon>
        <taxon>Bacillati</taxon>
        <taxon>Actinomycetota</taxon>
        <taxon>Actinomycetes</taxon>
        <taxon>Streptosporangiales</taxon>
        <taxon>Streptosporangiaceae</taxon>
        <taxon>Nonomuraea</taxon>
    </lineage>
</organism>
<dbReference type="GO" id="GO:0071949">
    <property type="term" value="F:FAD binding"/>
    <property type="evidence" value="ECO:0007669"/>
    <property type="project" value="InterPro"/>
</dbReference>
<dbReference type="PANTHER" id="PTHR42659:SF2">
    <property type="entry name" value="XANTHINE DEHYDROGENASE SUBUNIT C-RELATED"/>
    <property type="match status" value="1"/>
</dbReference>
<dbReference type="Gene3D" id="3.30.43.10">
    <property type="entry name" value="Uridine Diphospho-n-acetylenolpyruvylglucosamine Reductase, domain 2"/>
    <property type="match status" value="1"/>
</dbReference>
<dbReference type="Pfam" id="PF03450">
    <property type="entry name" value="CO_deh_flav_C"/>
    <property type="match status" value="1"/>
</dbReference>